<keyword evidence="3" id="KW-1185">Reference proteome</keyword>
<evidence type="ECO:0000313" key="3">
    <source>
        <dbReference type="Proteomes" id="UP000010474"/>
    </source>
</evidence>
<reference evidence="3" key="1">
    <citation type="journal article" date="2013" name="Proc. Natl. Acad. Sci. U.S.A.">
        <title>Improving the coverage of the cyanobacterial phylum using diversity-driven genome sequencing.</title>
        <authorList>
            <person name="Shih P.M."/>
            <person name="Wu D."/>
            <person name="Latifi A."/>
            <person name="Axen S.D."/>
            <person name="Fewer D.P."/>
            <person name="Talla E."/>
            <person name="Calteau A."/>
            <person name="Cai F."/>
            <person name="Tandeau de Marsac N."/>
            <person name="Rippka R."/>
            <person name="Herdman M."/>
            <person name="Sivonen K."/>
            <person name="Coursin T."/>
            <person name="Laurent T."/>
            <person name="Goodwin L."/>
            <person name="Nolan M."/>
            <person name="Davenport K.W."/>
            <person name="Han C.S."/>
            <person name="Rubin E.M."/>
            <person name="Eisen J.A."/>
            <person name="Woyke T."/>
            <person name="Gugger M."/>
            <person name="Kerfeld C.A."/>
        </authorList>
    </citation>
    <scope>NUCLEOTIDE SEQUENCE [LARGE SCALE GENOMIC DNA]</scope>
    <source>
        <strain evidence="3">ATCC 27899 / PCC 7122</strain>
    </source>
</reference>
<keyword evidence="1" id="KW-0472">Membrane</keyword>
<dbReference type="HOGENOM" id="CLU_3394784_0_0_3"/>
<feature type="transmembrane region" description="Helical" evidence="1">
    <location>
        <begin position="12"/>
        <end position="29"/>
    </location>
</feature>
<name>K9ZR32_ANACC</name>
<geneLocation type="plasmid" evidence="2 3">
    <name>pANACY.02</name>
</geneLocation>
<dbReference type="AlphaFoldDB" id="K9ZR32"/>
<sequence length="31" mass="3810">MQRLYNFYFERAYLHTELVLAFALPSLFVRT</sequence>
<keyword evidence="2" id="KW-0614">Plasmid</keyword>
<accession>K9ZR32</accession>
<gene>
    <name evidence="2" type="ordered locus">Anacy_5930</name>
</gene>
<keyword evidence="1" id="KW-1133">Transmembrane helix</keyword>
<dbReference type="EMBL" id="CP003661">
    <property type="protein sequence ID" value="AFZ61214.1"/>
    <property type="molecule type" value="Genomic_DNA"/>
</dbReference>
<evidence type="ECO:0000256" key="1">
    <source>
        <dbReference type="SAM" id="Phobius"/>
    </source>
</evidence>
<keyword evidence="1" id="KW-0812">Transmembrane</keyword>
<dbReference type="Proteomes" id="UP000010474">
    <property type="component" value="Plasmid pANACY.02"/>
</dbReference>
<proteinExistence type="predicted"/>
<protein>
    <submittedName>
        <fullName evidence="2">Uncharacterized protein</fullName>
    </submittedName>
</protein>
<organism evidence="2 3">
    <name type="scientific">Anabaena cylindrica (strain ATCC 27899 / PCC 7122)</name>
    <dbReference type="NCBI Taxonomy" id="272123"/>
    <lineage>
        <taxon>Bacteria</taxon>
        <taxon>Bacillati</taxon>
        <taxon>Cyanobacteriota</taxon>
        <taxon>Cyanophyceae</taxon>
        <taxon>Nostocales</taxon>
        <taxon>Nostocaceae</taxon>
        <taxon>Anabaena</taxon>
    </lineage>
</organism>
<dbReference type="KEGG" id="acy:Anacy_5930"/>
<evidence type="ECO:0000313" key="2">
    <source>
        <dbReference type="EMBL" id="AFZ61214.1"/>
    </source>
</evidence>